<keyword evidence="3" id="KW-1185">Reference proteome</keyword>
<reference evidence="2 3" key="1">
    <citation type="submission" date="2017-03" db="EMBL/GenBank/DDBJ databases">
        <title>Widespread Adenine N6-methylation of Active Genes in Fungi.</title>
        <authorList>
            <consortium name="DOE Joint Genome Institute"/>
            <person name="Mondo S.J."/>
            <person name="Dannebaum R.O."/>
            <person name="Kuo R.C."/>
            <person name="Louie K.B."/>
            <person name="Bewick A.J."/>
            <person name="Labutti K."/>
            <person name="Haridas S."/>
            <person name="Kuo A."/>
            <person name="Salamov A."/>
            <person name="Ahrendt S.R."/>
            <person name="Lau R."/>
            <person name="Bowen B.P."/>
            <person name="Lipzen A."/>
            <person name="Sullivan W."/>
            <person name="Andreopoulos W.B."/>
            <person name="Clum A."/>
            <person name="Lindquist E."/>
            <person name="Daum C."/>
            <person name="Northen T.R."/>
            <person name="Ramamoorthy G."/>
            <person name="Schmitz R.J."/>
            <person name="Gryganskyi A."/>
            <person name="Culley D."/>
            <person name="Magnuson J."/>
            <person name="James T.Y."/>
            <person name="O'Malley M.A."/>
            <person name="Stajich J.E."/>
            <person name="Spatafora J.W."/>
            <person name="Visel A."/>
            <person name="Grigoriev I.V."/>
        </authorList>
    </citation>
    <scope>NUCLEOTIDE SEQUENCE [LARGE SCALE GENOMIC DNA]</scope>
    <source>
        <strain evidence="2 3">NRRL Y-17943</strain>
    </source>
</reference>
<dbReference type="AlphaFoldDB" id="A0A1Y1UPI7"/>
<evidence type="ECO:0000256" key="1">
    <source>
        <dbReference type="SAM" id="MobiDB-lite"/>
    </source>
</evidence>
<name>A0A1Y1UPI7_9TREE</name>
<evidence type="ECO:0000313" key="2">
    <source>
        <dbReference type="EMBL" id="ORX39376.1"/>
    </source>
</evidence>
<dbReference type="Proteomes" id="UP000193218">
    <property type="component" value="Unassembled WGS sequence"/>
</dbReference>
<comment type="caution">
    <text evidence="2">The sequence shown here is derived from an EMBL/GenBank/DDBJ whole genome shotgun (WGS) entry which is preliminary data.</text>
</comment>
<feature type="region of interest" description="Disordered" evidence="1">
    <location>
        <begin position="22"/>
        <end position="69"/>
    </location>
</feature>
<proteinExistence type="predicted"/>
<feature type="compositionally biased region" description="Acidic residues" evidence="1">
    <location>
        <begin position="42"/>
        <end position="66"/>
    </location>
</feature>
<evidence type="ECO:0000313" key="3">
    <source>
        <dbReference type="Proteomes" id="UP000193218"/>
    </source>
</evidence>
<dbReference type="InParanoid" id="A0A1Y1UPI7"/>
<protein>
    <submittedName>
        <fullName evidence="2">Uncharacterized protein</fullName>
    </submittedName>
</protein>
<dbReference type="RefSeq" id="XP_021873239.1">
    <property type="nucleotide sequence ID" value="XM_022012502.1"/>
</dbReference>
<accession>A0A1Y1UPI7</accession>
<organism evidence="2 3">
    <name type="scientific">Kockovaella imperatae</name>
    <dbReference type="NCBI Taxonomy" id="4999"/>
    <lineage>
        <taxon>Eukaryota</taxon>
        <taxon>Fungi</taxon>
        <taxon>Dikarya</taxon>
        <taxon>Basidiomycota</taxon>
        <taxon>Agaricomycotina</taxon>
        <taxon>Tremellomycetes</taxon>
        <taxon>Tremellales</taxon>
        <taxon>Cuniculitremaceae</taxon>
        <taxon>Kockovaella</taxon>
    </lineage>
</organism>
<gene>
    <name evidence="2" type="ORF">BD324DRAFT_327969</name>
</gene>
<dbReference type="GeneID" id="33554310"/>
<dbReference type="OrthoDB" id="2587036at2759"/>
<dbReference type="EMBL" id="NBSH01000003">
    <property type="protein sequence ID" value="ORX39376.1"/>
    <property type="molecule type" value="Genomic_DNA"/>
</dbReference>
<sequence length="145" mass="16048">MLLSPLLCHESLSQLVESGPHTALLASPHGSVVASARRPEGERDETNDDDDEEEEEEEEDEGPWLDEPERMRLLLGLASQWTTDESPRIECELGRLYIRSIPLAPEETLPANSGVPSIRSPYIGNFLLVLNGSSETPWTVLADKV</sequence>